<evidence type="ECO:0000256" key="5">
    <source>
        <dbReference type="SAM" id="Phobius"/>
    </source>
</evidence>
<dbReference type="VEuPathDB" id="TriTrypDB:LPMP_281600"/>
<evidence type="ECO:0000313" key="7">
    <source>
        <dbReference type="Proteomes" id="UP000063063"/>
    </source>
</evidence>
<dbReference type="VEuPathDB" id="TriTrypDB:LPAL13_280022200"/>
<dbReference type="PANTHER" id="PTHR43461:SF1">
    <property type="entry name" value="TRANSMEMBRANE PROTEIN 256"/>
    <property type="match status" value="1"/>
</dbReference>
<dbReference type="KEGG" id="lpan:LPMP_281600"/>
<comment type="subcellular location">
    <subcellularLocation>
        <location evidence="1">Membrane</location>
        <topology evidence="1">Multi-pass membrane protein</topology>
    </subcellularLocation>
</comment>
<evidence type="ECO:0000256" key="3">
    <source>
        <dbReference type="ARBA" id="ARBA00022989"/>
    </source>
</evidence>
<gene>
    <name evidence="6" type="ORF">LPMP_281600</name>
</gene>
<dbReference type="Proteomes" id="UP000063063">
    <property type="component" value="Chromosome 28"/>
</dbReference>
<feature type="transmembrane region" description="Helical" evidence="5">
    <location>
        <begin position="110"/>
        <end position="131"/>
    </location>
</feature>
<dbReference type="AlphaFoldDB" id="A0A088RUU6"/>
<sequence>MMFLKGAHVPIILVGCVGLSSFAMDALGAHLKTKMSMRQRRSWLTANQYHMVHTVALAVIAWMMVLAKESPEASSRLNKGFYLILTGALGFAGSIYSLCLRICPKFMGPLTPTSGLVLVLGWTNVALAGLYW</sequence>
<reference evidence="6 7" key="1">
    <citation type="journal article" date="2015" name="Sci. Rep.">
        <title>The genome of Leishmania panamensis: insights into genomics of the L. (Viannia) subgenus.</title>
        <authorList>
            <person name="Llanes A."/>
            <person name="Restrepo C.M."/>
            <person name="Vecchio G.D."/>
            <person name="Anguizola F.J."/>
            <person name="Lleonart R."/>
        </authorList>
    </citation>
    <scope>NUCLEOTIDE SEQUENCE [LARGE SCALE GENOMIC DNA]</scope>
    <source>
        <strain evidence="6 7">MHOM/PA/94/PSC-1</strain>
    </source>
</reference>
<feature type="transmembrane region" description="Helical" evidence="5">
    <location>
        <begin position="79"/>
        <end position="98"/>
    </location>
</feature>
<dbReference type="PROSITE" id="PS51257">
    <property type="entry name" value="PROKAR_LIPOPROTEIN"/>
    <property type="match status" value="1"/>
</dbReference>
<evidence type="ECO:0000313" key="6">
    <source>
        <dbReference type="EMBL" id="AIN99793.1"/>
    </source>
</evidence>
<proteinExistence type="predicted"/>
<dbReference type="PANTHER" id="PTHR43461">
    <property type="entry name" value="TRANSMEMBRANE PROTEIN 256"/>
    <property type="match status" value="1"/>
</dbReference>
<evidence type="ECO:0000256" key="1">
    <source>
        <dbReference type="ARBA" id="ARBA00004141"/>
    </source>
</evidence>
<feature type="transmembrane region" description="Helical" evidence="5">
    <location>
        <begin position="6"/>
        <end position="28"/>
    </location>
</feature>
<dbReference type="InterPro" id="IPR006696">
    <property type="entry name" value="DUF423"/>
</dbReference>
<dbReference type="GeneID" id="22576605"/>
<keyword evidence="2 5" id="KW-0812">Transmembrane</keyword>
<keyword evidence="3 5" id="KW-1133">Transmembrane helix</keyword>
<organism evidence="6 7">
    <name type="scientific">Leishmania panamensis</name>
    <dbReference type="NCBI Taxonomy" id="5679"/>
    <lineage>
        <taxon>Eukaryota</taxon>
        <taxon>Discoba</taxon>
        <taxon>Euglenozoa</taxon>
        <taxon>Kinetoplastea</taxon>
        <taxon>Metakinetoplastina</taxon>
        <taxon>Trypanosomatida</taxon>
        <taxon>Trypanosomatidae</taxon>
        <taxon>Leishmaniinae</taxon>
        <taxon>Leishmania</taxon>
        <taxon>Leishmania guyanensis species complex</taxon>
    </lineage>
</organism>
<name>A0A088RUU6_LEIPA</name>
<keyword evidence="4 5" id="KW-0472">Membrane</keyword>
<dbReference type="eggNOG" id="ENOG502S9PX">
    <property type="taxonomic scope" value="Eukaryota"/>
</dbReference>
<evidence type="ECO:0000256" key="4">
    <source>
        <dbReference type="ARBA" id="ARBA00023136"/>
    </source>
</evidence>
<dbReference type="GO" id="GO:0016020">
    <property type="term" value="C:membrane"/>
    <property type="evidence" value="ECO:0007669"/>
    <property type="project" value="UniProtKB-SubCell"/>
</dbReference>
<keyword evidence="7" id="KW-1185">Reference proteome</keyword>
<dbReference type="OrthoDB" id="269173at2759"/>
<dbReference type="RefSeq" id="XP_010700500.1">
    <property type="nucleotide sequence ID" value="XM_010702198.1"/>
</dbReference>
<accession>A0A088RUU6</accession>
<dbReference type="EMBL" id="CP009397">
    <property type="protein sequence ID" value="AIN99793.1"/>
    <property type="molecule type" value="Genomic_DNA"/>
</dbReference>
<protein>
    <submittedName>
        <fullName evidence="6">Uncharacterized protein</fullName>
    </submittedName>
</protein>
<feature type="transmembrane region" description="Helical" evidence="5">
    <location>
        <begin position="49"/>
        <end position="67"/>
    </location>
</feature>
<dbReference type="Pfam" id="PF04241">
    <property type="entry name" value="DUF423"/>
    <property type="match status" value="1"/>
</dbReference>
<evidence type="ECO:0000256" key="2">
    <source>
        <dbReference type="ARBA" id="ARBA00022692"/>
    </source>
</evidence>